<dbReference type="Proteomes" id="UP000001611">
    <property type="component" value="Chromosome 6"/>
</dbReference>
<dbReference type="EMBL" id="DS572699">
    <property type="protein sequence ID" value="EGY21851.1"/>
    <property type="molecule type" value="Genomic_DNA"/>
</dbReference>
<dbReference type="FunCoup" id="G2WZ49">
    <property type="interactions" value="654"/>
</dbReference>
<proteinExistence type="predicted"/>
<keyword evidence="2" id="KW-0507">mRNA processing</keyword>
<evidence type="ECO:0000313" key="9">
    <source>
        <dbReference type="EMBL" id="EGY21851.1"/>
    </source>
</evidence>
<keyword evidence="5" id="KW-0539">Nucleus</keyword>
<dbReference type="InterPro" id="IPR051106">
    <property type="entry name" value="RNA-bind/splicing_reg"/>
</dbReference>
<sequence length="149" mass="16528">MAPIRALRYGCNSILTSPRDASSILLYHNTSITMAPPTTTVFVGNISYEATDKDLNSVFGALEDVRSIRIATDRNTGWPIGYAHADFHSVEAATKAIDVLKAQKIGGRSLRVSFASQTQDAVNRRRAREGGDRGQRRSREPREPREPRE</sequence>
<name>G2WZ49_VERDV</name>
<dbReference type="GO" id="GO:0003723">
    <property type="term" value="F:RNA binding"/>
    <property type="evidence" value="ECO:0007669"/>
    <property type="project" value="UniProtKB-UniRule"/>
</dbReference>
<dbReference type="GeneID" id="20704754"/>
<gene>
    <name evidence="9" type="ORF">VDAG_03291</name>
</gene>
<feature type="compositionally biased region" description="Basic and acidic residues" evidence="7">
    <location>
        <begin position="128"/>
        <end position="149"/>
    </location>
</feature>
<comment type="subcellular location">
    <subcellularLocation>
        <location evidence="1">Nucleus</location>
    </subcellularLocation>
</comment>
<evidence type="ECO:0000256" key="2">
    <source>
        <dbReference type="ARBA" id="ARBA00022664"/>
    </source>
</evidence>
<evidence type="ECO:0000259" key="8">
    <source>
        <dbReference type="PROSITE" id="PS50102"/>
    </source>
</evidence>
<evidence type="ECO:0000256" key="6">
    <source>
        <dbReference type="PROSITE-ProRule" id="PRU00176"/>
    </source>
</evidence>
<organism evidence="9 10">
    <name type="scientific">Verticillium dahliae (strain VdLs.17 / ATCC MYA-4575 / FGSC 10137)</name>
    <name type="common">Verticillium wilt</name>
    <dbReference type="NCBI Taxonomy" id="498257"/>
    <lineage>
        <taxon>Eukaryota</taxon>
        <taxon>Fungi</taxon>
        <taxon>Dikarya</taxon>
        <taxon>Ascomycota</taxon>
        <taxon>Pezizomycotina</taxon>
        <taxon>Sordariomycetes</taxon>
        <taxon>Hypocreomycetidae</taxon>
        <taxon>Glomerellales</taxon>
        <taxon>Plectosphaerellaceae</taxon>
        <taxon>Verticillium</taxon>
    </lineage>
</organism>
<dbReference type="SUPFAM" id="SSF54928">
    <property type="entry name" value="RNA-binding domain, RBD"/>
    <property type="match status" value="1"/>
</dbReference>
<dbReference type="GO" id="GO:0006397">
    <property type="term" value="P:mRNA processing"/>
    <property type="evidence" value="ECO:0007669"/>
    <property type="project" value="UniProtKB-KW"/>
</dbReference>
<evidence type="ECO:0000256" key="1">
    <source>
        <dbReference type="ARBA" id="ARBA00004123"/>
    </source>
</evidence>
<evidence type="ECO:0000256" key="5">
    <source>
        <dbReference type="ARBA" id="ARBA00023242"/>
    </source>
</evidence>
<dbReference type="OMA" id="RIRCNYA"/>
<dbReference type="InterPro" id="IPR000504">
    <property type="entry name" value="RRM_dom"/>
</dbReference>
<dbReference type="OrthoDB" id="6730379at2759"/>
<dbReference type="RefSeq" id="XP_009655451.1">
    <property type="nucleotide sequence ID" value="XM_009657156.1"/>
</dbReference>
<dbReference type="PROSITE" id="PS50102">
    <property type="entry name" value="RRM"/>
    <property type="match status" value="1"/>
</dbReference>
<dbReference type="Pfam" id="PF00076">
    <property type="entry name" value="RRM_1"/>
    <property type="match status" value="1"/>
</dbReference>
<keyword evidence="3 6" id="KW-0694">RNA-binding</keyword>
<keyword evidence="10" id="KW-1185">Reference proteome</keyword>
<dbReference type="GO" id="GO:0008380">
    <property type="term" value="P:RNA splicing"/>
    <property type="evidence" value="ECO:0007669"/>
    <property type="project" value="UniProtKB-KW"/>
</dbReference>
<dbReference type="AlphaFoldDB" id="G2WZ49"/>
<reference evidence="9 10" key="1">
    <citation type="submission" date="2008-03" db="EMBL/GenBank/DDBJ databases">
        <title>The Genome Sequence of Verticillium dahliae VdLs.17.</title>
        <authorList>
            <consortium name="The Broad Institute Genome Sequencing Platform"/>
            <person name="Ma L.-J.J."/>
            <person name="Klosterman S.J."/>
            <person name="Subbarao K."/>
            <person name="Dobinson K."/>
            <person name="Veronese P."/>
            <person name="Kang S."/>
            <person name="Gold S.E."/>
            <person name="Young S."/>
            <person name="Jaffe D."/>
            <person name="Gnerre S."/>
            <person name="Berlin A."/>
            <person name="Heiman D."/>
            <person name="Hepburn T."/>
            <person name="Sykes S."/>
            <person name="Alvarado L."/>
            <person name="Kodira C.D."/>
            <person name="Lander E."/>
            <person name="Galagan J."/>
            <person name="Nusbaum C."/>
            <person name="Birren B."/>
        </authorList>
    </citation>
    <scope>NUCLEOTIDE SEQUENCE [LARGE SCALE GENOMIC DNA]</scope>
    <source>
        <strain evidence="10">VdLs.17 / ATCC MYA-4575 / FGSC 10137</strain>
    </source>
</reference>
<dbReference type="InterPro" id="IPR035979">
    <property type="entry name" value="RBD_domain_sf"/>
</dbReference>
<dbReference type="eggNOG" id="KOG0108">
    <property type="taxonomic scope" value="Eukaryota"/>
</dbReference>
<dbReference type="STRING" id="498257.G2WZ49"/>
<keyword evidence="4" id="KW-0508">mRNA splicing</keyword>
<dbReference type="GO" id="GO:0005634">
    <property type="term" value="C:nucleus"/>
    <property type="evidence" value="ECO:0007669"/>
    <property type="project" value="UniProtKB-SubCell"/>
</dbReference>
<dbReference type="SMART" id="SM00360">
    <property type="entry name" value="RRM"/>
    <property type="match status" value="1"/>
</dbReference>
<dbReference type="Gene3D" id="3.30.70.330">
    <property type="match status" value="1"/>
</dbReference>
<feature type="domain" description="RRM" evidence="8">
    <location>
        <begin position="39"/>
        <end position="117"/>
    </location>
</feature>
<dbReference type="InParanoid" id="G2WZ49"/>
<dbReference type="HOGENOM" id="CLU_1751103_0_0_1"/>
<dbReference type="KEGG" id="vda:VDAG_03291"/>
<dbReference type="PANTHER" id="PTHR48028:SF4">
    <property type="entry name" value="SC35-LIKE SPLICING FACTOR"/>
    <property type="match status" value="1"/>
</dbReference>
<protein>
    <recommendedName>
        <fullName evidence="8">RRM domain-containing protein</fullName>
    </recommendedName>
</protein>
<dbReference type="PANTHER" id="PTHR48028">
    <property type="entry name" value="GLYCINE-RICH RNA-BINDING PROTEIN RZ1A"/>
    <property type="match status" value="1"/>
</dbReference>
<evidence type="ECO:0000256" key="3">
    <source>
        <dbReference type="ARBA" id="ARBA00022884"/>
    </source>
</evidence>
<dbReference type="InterPro" id="IPR012677">
    <property type="entry name" value="Nucleotide-bd_a/b_plait_sf"/>
</dbReference>
<evidence type="ECO:0000313" key="10">
    <source>
        <dbReference type="Proteomes" id="UP000001611"/>
    </source>
</evidence>
<evidence type="ECO:0000256" key="4">
    <source>
        <dbReference type="ARBA" id="ARBA00023187"/>
    </source>
</evidence>
<feature type="region of interest" description="Disordered" evidence="7">
    <location>
        <begin position="116"/>
        <end position="149"/>
    </location>
</feature>
<accession>G2WZ49</accession>
<evidence type="ECO:0000256" key="7">
    <source>
        <dbReference type="SAM" id="MobiDB-lite"/>
    </source>
</evidence>